<organism evidence="1">
    <name type="scientific">Arundo donax</name>
    <name type="common">Giant reed</name>
    <name type="synonym">Donax arundinaceus</name>
    <dbReference type="NCBI Taxonomy" id="35708"/>
    <lineage>
        <taxon>Eukaryota</taxon>
        <taxon>Viridiplantae</taxon>
        <taxon>Streptophyta</taxon>
        <taxon>Embryophyta</taxon>
        <taxon>Tracheophyta</taxon>
        <taxon>Spermatophyta</taxon>
        <taxon>Magnoliopsida</taxon>
        <taxon>Liliopsida</taxon>
        <taxon>Poales</taxon>
        <taxon>Poaceae</taxon>
        <taxon>PACMAD clade</taxon>
        <taxon>Arundinoideae</taxon>
        <taxon>Arundineae</taxon>
        <taxon>Arundo</taxon>
    </lineage>
</organism>
<reference evidence="1" key="1">
    <citation type="submission" date="2014-09" db="EMBL/GenBank/DDBJ databases">
        <authorList>
            <person name="Magalhaes I.L.F."/>
            <person name="Oliveira U."/>
            <person name="Santos F.R."/>
            <person name="Vidigal T.H.D.A."/>
            <person name="Brescovit A.D."/>
            <person name="Santos A.J."/>
        </authorList>
    </citation>
    <scope>NUCLEOTIDE SEQUENCE</scope>
    <source>
        <tissue evidence="1">Shoot tissue taken approximately 20 cm above the soil surface</tissue>
    </source>
</reference>
<sequence>MASMAIKSDLFNFSLAAASLISKAFIVSLWDEQVSSSATVPVTKLSNSMACFPVISLCASISIS</sequence>
<reference evidence="1" key="2">
    <citation type="journal article" date="2015" name="Data Brief">
        <title>Shoot transcriptome of the giant reed, Arundo donax.</title>
        <authorList>
            <person name="Barrero R.A."/>
            <person name="Guerrero F.D."/>
            <person name="Moolhuijzen P."/>
            <person name="Goolsby J.A."/>
            <person name="Tidwell J."/>
            <person name="Bellgard S.E."/>
            <person name="Bellgard M.I."/>
        </authorList>
    </citation>
    <scope>NUCLEOTIDE SEQUENCE</scope>
    <source>
        <tissue evidence="1">Shoot tissue taken approximately 20 cm above the soil surface</tissue>
    </source>
</reference>
<name>A0A0A8Z8Y0_ARUDO</name>
<proteinExistence type="predicted"/>
<dbReference type="AlphaFoldDB" id="A0A0A8Z8Y0"/>
<dbReference type="EMBL" id="GBRH01266563">
    <property type="protein sequence ID" value="JAD31332.1"/>
    <property type="molecule type" value="Transcribed_RNA"/>
</dbReference>
<evidence type="ECO:0000313" key="1">
    <source>
        <dbReference type="EMBL" id="JAD31332.1"/>
    </source>
</evidence>
<accession>A0A0A8Z8Y0</accession>
<protein>
    <submittedName>
        <fullName evidence="1">Uncharacterized protein</fullName>
    </submittedName>
</protein>